<dbReference type="GeneID" id="57840818"/>
<dbReference type="AlphaFoldDB" id="A0A0T7EXP6"/>
<feature type="transmembrane region" description="Helical" evidence="8">
    <location>
        <begin position="45"/>
        <end position="64"/>
    </location>
</feature>
<dbReference type="GO" id="GO:0005886">
    <property type="term" value="C:plasma membrane"/>
    <property type="evidence" value="ECO:0007669"/>
    <property type="project" value="UniProtKB-SubCell"/>
</dbReference>
<feature type="transmembrane region" description="Helical" evidence="8">
    <location>
        <begin position="84"/>
        <end position="102"/>
    </location>
</feature>
<dbReference type="PANTHER" id="PTHR30047:SF7">
    <property type="entry name" value="HIGH-AFFINITY CHOLINE TRANSPORT PROTEIN"/>
    <property type="match status" value="1"/>
</dbReference>
<evidence type="ECO:0000313" key="10">
    <source>
        <dbReference type="EMBL" id="QRG81606.1"/>
    </source>
</evidence>
<feature type="transmembrane region" description="Helical" evidence="8">
    <location>
        <begin position="279"/>
        <end position="298"/>
    </location>
</feature>
<keyword evidence="6 8" id="KW-1133">Transmembrane helix</keyword>
<feature type="transmembrane region" description="Helical" evidence="8">
    <location>
        <begin position="310"/>
        <end position="334"/>
    </location>
</feature>
<gene>
    <name evidence="9" type="ORF">AL468_02820</name>
    <name evidence="11" type="ORF">CYQ91_19885</name>
    <name evidence="10" type="ORF">JOS67_08255</name>
</gene>
<name>A0A0T7EXP6_9VIBR</name>
<evidence type="ECO:0000256" key="8">
    <source>
        <dbReference type="SAM" id="Phobius"/>
    </source>
</evidence>
<reference evidence="10 14" key="5">
    <citation type="submission" date="2021-01" db="EMBL/GenBank/DDBJ databases">
        <title>Characterization of a novel blaVMB-2- harboring plasmid in Vibrio diabolicus.</title>
        <authorList>
            <person name="Liu M."/>
        </authorList>
    </citation>
    <scope>NUCLEOTIDE SEQUENCE [LARGE SCALE GENOMIC DNA]</scope>
    <source>
        <strain evidence="10 14">SLV18</strain>
    </source>
</reference>
<dbReference type="NCBIfam" id="TIGR00842">
    <property type="entry name" value="bcct"/>
    <property type="match status" value="1"/>
</dbReference>
<feature type="transmembrane region" description="Helical" evidence="8">
    <location>
        <begin position="490"/>
        <end position="514"/>
    </location>
</feature>
<feature type="transmembrane region" description="Helical" evidence="8">
    <location>
        <begin position="437"/>
        <end position="463"/>
    </location>
</feature>
<keyword evidence="5 8" id="KW-0812">Transmembrane</keyword>
<dbReference type="GO" id="GO:0022857">
    <property type="term" value="F:transmembrane transporter activity"/>
    <property type="evidence" value="ECO:0007669"/>
    <property type="project" value="InterPro"/>
</dbReference>
<feature type="transmembrane region" description="Helical" evidence="8">
    <location>
        <begin position="394"/>
        <end position="417"/>
    </location>
</feature>
<evidence type="ECO:0000313" key="11">
    <source>
        <dbReference type="EMBL" id="RPB35716.1"/>
    </source>
</evidence>
<feature type="transmembrane region" description="Helical" evidence="8">
    <location>
        <begin position="231"/>
        <end position="259"/>
    </location>
</feature>
<keyword evidence="12" id="KW-1185">Reference proteome</keyword>
<proteinExistence type="inferred from homology"/>
<evidence type="ECO:0000256" key="6">
    <source>
        <dbReference type="ARBA" id="ARBA00022989"/>
    </source>
</evidence>
<evidence type="ECO:0000313" key="13">
    <source>
        <dbReference type="Proteomes" id="UP000283878"/>
    </source>
</evidence>
<feature type="transmembrane region" description="Helical" evidence="8">
    <location>
        <begin position="520"/>
        <end position="539"/>
    </location>
</feature>
<dbReference type="Proteomes" id="UP000237665">
    <property type="component" value="Chromosome 1"/>
</dbReference>
<comment type="subcellular location">
    <subcellularLocation>
        <location evidence="1">Cell membrane</location>
        <topology evidence="1">Multi-pass membrane protein</topology>
    </subcellularLocation>
</comment>
<keyword evidence="7 8" id="KW-0472">Membrane</keyword>
<dbReference type="InterPro" id="IPR000060">
    <property type="entry name" value="BCCT_transptr"/>
</dbReference>
<evidence type="ECO:0000256" key="7">
    <source>
        <dbReference type="ARBA" id="ARBA00023136"/>
    </source>
</evidence>
<dbReference type="EMBL" id="CP014134">
    <property type="protein sequence ID" value="AVH26203.1"/>
    <property type="molecule type" value="Genomic_DNA"/>
</dbReference>
<evidence type="ECO:0000313" key="12">
    <source>
        <dbReference type="Proteomes" id="UP000237665"/>
    </source>
</evidence>
<dbReference type="Pfam" id="PF02028">
    <property type="entry name" value="BCCT"/>
    <property type="match status" value="1"/>
</dbReference>
<evidence type="ECO:0000313" key="14">
    <source>
        <dbReference type="Proteomes" id="UP000596337"/>
    </source>
</evidence>
<evidence type="ECO:0000256" key="5">
    <source>
        <dbReference type="ARBA" id="ARBA00022692"/>
    </source>
</evidence>
<dbReference type="EMBL" id="CP069195">
    <property type="protein sequence ID" value="QRG81606.1"/>
    <property type="molecule type" value="Genomic_DNA"/>
</dbReference>
<keyword evidence="4" id="KW-1003">Cell membrane</keyword>
<sequence>MSTDNNGGIQRPDGKVNAIDTDYQIGQDNVALKVGPFGLDIHNRVFAISGLAIILFVVVTLLFREQVEPFFADLRAGLLHHLDWFFLASGNIFVIVCVGLIFTPLGRVRIGGTEATPDYSYAGWLAMLFAAGMGIGLVFFGVSEPMSHFSSAIGGVNVENGVRTDWAPLGGAEGDASAASALGMAATIYHWALHPWSIYALLALGLAIFSFNKGLPLTMRSIFYPLFGERVWGWTGHIIDILAVVATVFGLATSLGYGASQAATGLNFLFDVPMTNTTQVLLIIGITALALISVVAGLDKGVKILSEINMGLAALLLLFVIVVGPTIAILTGFFENIVSYVANIPALSMPFGREDVNYSQGWTAFYWAWWISWSPFVGMFIARVSRGRSVREFIICVILIPSSVCVLWMTAFGGNAISQYVSDGYEAVFNAELPLKLFAMLDVMPLAEITSFVGIILVVVFFITSSDSGSLVIDTIAAGGKVDAPTPQRVFWCTFEGLVAIALMLGGGLAAAQAMAVTTGLPFTIVLLVATVSLVKGLMDEPRPKAVSKKKSK</sequence>
<feature type="transmembrane region" description="Helical" evidence="8">
    <location>
        <begin position="188"/>
        <end position="211"/>
    </location>
</feature>
<keyword evidence="3" id="KW-0813">Transport</keyword>
<reference evidence="11" key="3">
    <citation type="submission" date="2017-12" db="EMBL/GenBank/DDBJ databases">
        <authorList>
            <person name="Pipes S.E."/>
            <person name="Lovell C.R."/>
        </authorList>
    </citation>
    <scope>NUCLEOTIDE SEQUENCE</scope>
    <source>
        <strain evidence="11">JBS-8-11-1</strain>
    </source>
</reference>
<accession>A0A0T7EXP6</accession>
<dbReference type="EMBL" id="PKPZ01000020">
    <property type="protein sequence ID" value="RPB35716.1"/>
    <property type="molecule type" value="Genomic_DNA"/>
</dbReference>
<reference evidence="9" key="1">
    <citation type="submission" date="2017-12" db="EMBL/GenBank/DDBJ databases">
        <title>FDA dAtabase for Regulatory Grade micrObial Sequences (FDA-ARGOS): Supporting development and validation of Infectious Disease Dx tests.</title>
        <authorList>
            <person name="Hoffmann M."/>
            <person name="Allard M."/>
            <person name="Evans P."/>
            <person name="Brown E."/>
            <person name="Tallon L."/>
            <person name="Sadzewicz L."/>
            <person name="Sengamalay N."/>
            <person name="Ott S."/>
            <person name="Godinez A."/>
            <person name="Nagaraj S."/>
            <person name="Vavikolanu K."/>
            <person name="Aluvathingal J."/>
            <person name="Nadendla S."/>
            <person name="Sichtig H."/>
        </authorList>
    </citation>
    <scope>NUCLEOTIDE SEQUENCE</scope>
    <source>
        <strain evidence="9">LMG 3418</strain>
    </source>
</reference>
<comment type="similarity">
    <text evidence="2">Belongs to the BCCT transporter (TC 2.A.15) family.</text>
</comment>
<evidence type="ECO:0000256" key="3">
    <source>
        <dbReference type="ARBA" id="ARBA00022448"/>
    </source>
</evidence>
<reference evidence="12" key="2">
    <citation type="submission" date="2017-12" db="EMBL/GenBank/DDBJ databases">
        <title>FDA dAtabase for Regulatory Grade micrObial Sequences (FDA-ARGOS): Supporting development and validation of Infectious Disease Dx tests.</title>
        <authorList>
            <person name="Hoffmann M."/>
            <person name="Allard M."/>
            <person name="Evans P."/>
            <person name="Brown E."/>
            <person name="Tallon L.J."/>
            <person name="Sadzewicz L."/>
            <person name="Sengamalay N."/>
            <person name="Ott S."/>
            <person name="Godinez A."/>
            <person name="Nagaraj S."/>
            <person name="Vavikolanu K."/>
            <person name="Aluvathingal J."/>
            <person name="Nadendla S."/>
            <person name="Hobson J."/>
            <person name="Sichtig H."/>
        </authorList>
    </citation>
    <scope>NUCLEOTIDE SEQUENCE [LARGE SCALE GENOMIC DNA]</scope>
    <source>
        <strain evidence="12">LMG 3418</strain>
    </source>
</reference>
<evidence type="ECO:0000313" key="9">
    <source>
        <dbReference type="EMBL" id="AVH26203.1"/>
    </source>
</evidence>
<evidence type="ECO:0000256" key="4">
    <source>
        <dbReference type="ARBA" id="ARBA00022475"/>
    </source>
</evidence>
<protein>
    <submittedName>
        <fullName evidence="10">BCCT family transporter</fullName>
    </submittedName>
</protein>
<evidence type="ECO:0000256" key="1">
    <source>
        <dbReference type="ARBA" id="ARBA00004651"/>
    </source>
</evidence>
<organism evidence="10 14">
    <name type="scientific">Vibrio diabolicus</name>
    <dbReference type="NCBI Taxonomy" id="50719"/>
    <lineage>
        <taxon>Bacteria</taxon>
        <taxon>Pseudomonadati</taxon>
        <taxon>Pseudomonadota</taxon>
        <taxon>Gammaproteobacteria</taxon>
        <taxon>Vibrionales</taxon>
        <taxon>Vibrionaceae</taxon>
        <taxon>Vibrio</taxon>
        <taxon>Vibrio diabolicus subgroup</taxon>
    </lineage>
</organism>
<reference evidence="11 13" key="4">
    <citation type="journal article" date="2018" name="AMB Express">
        <title>Occurrence and significance of pathogenicity and fitness islands in environmental vibrios.</title>
        <authorList>
            <person name="Klein S."/>
            <person name="Pipes S."/>
            <person name="Lovell C.R."/>
        </authorList>
    </citation>
    <scope>NUCLEOTIDE SEQUENCE [LARGE SCALE GENOMIC DNA]</scope>
    <source>
        <strain evidence="11 13">JBS-8-11-1</strain>
    </source>
</reference>
<feature type="transmembrane region" description="Helical" evidence="8">
    <location>
        <begin position="122"/>
        <end position="142"/>
    </location>
</feature>
<feature type="transmembrane region" description="Helical" evidence="8">
    <location>
        <begin position="364"/>
        <end position="382"/>
    </location>
</feature>
<evidence type="ECO:0000256" key="2">
    <source>
        <dbReference type="ARBA" id="ARBA00005658"/>
    </source>
</evidence>
<dbReference type="Proteomes" id="UP000596337">
    <property type="component" value="Chromosome 1"/>
</dbReference>
<dbReference type="Proteomes" id="UP000283878">
    <property type="component" value="Unassembled WGS sequence"/>
</dbReference>
<dbReference type="PANTHER" id="PTHR30047">
    <property type="entry name" value="HIGH-AFFINITY CHOLINE TRANSPORT PROTEIN-RELATED"/>
    <property type="match status" value="1"/>
</dbReference>
<dbReference type="RefSeq" id="WP_005393381.1">
    <property type="nucleotide sequence ID" value="NZ_CAJDZE010000007.1"/>
</dbReference>